<protein>
    <submittedName>
        <fullName evidence="1">Transcriptional Coactivator p15-domain-containing protein</fullName>
    </submittedName>
</protein>
<sequence length="151" mass="16842">MEKSSKHKSGSKRSSKSRESSEQKFKDSSKRKAVEQEDSDGEENPLSLAEAKRPAPKTVKKPRISLQSNDGNSDFEESRTKLQTNDEGERYVDLGKKKRATVRTFKGMTLVDIREYYGTEGDEKPGKKGISLTVEQWETLVQASGAISGLL</sequence>
<reference evidence="1" key="1">
    <citation type="submission" date="2021-03" db="EMBL/GenBank/DDBJ databases">
        <title>Evolutionary priming and transition to the ectomycorrhizal habit in an iconic lineage of mushroom-forming fungi: is preadaptation a requirement?</title>
        <authorList>
            <consortium name="DOE Joint Genome Institute"/>
            <person name="Looney B.P."/>
            <person name="Miyauchi S."/>
            <person name="Morin E."/>
            <person name="Drula E."/>
            <person name="Courty P.E."/>
            <person name="Chicoki N."/>
            <person name="Fauchery L."/>
            <person name="Kohler A."/>
            <person name="Kuo A."/>
            <person name="LaButti K."/>
            <person name="Pangilinan J."/>
            <person name="Lipzen A."/>
            <person name="Riley R."/>
            <person name="Andreopoulos W."/>
            <person name="He G."/>
            <person name="Johnson J."/>
            <person name="Barry K.W."/>
            <person name="Grigoriev I.V."/>
            <person name="Nagy L."/>
            <person name="Hibbett D."/>
            <person name="Henrissat B."/>
            <person name="Matheny P.B."/>
            <person name="Labbe J."/>
            <person name="Martin A.F."/>
        </authorList>
    </citation>
    <scope>NUCLEOTIDE SEQUENCE</scope>
    <source>
        <strain evidence="1">BPL698</strain>
    </source>
</reference>
<proteinExistence type="predicted"/>
<keyword evidence="2" id="KW-1185">Reference proteome</keyword>
<evidence type="ECO:0000313" key="1">
    <source>
        <dbReference type="EMBL" id="KAI9511133.1"/>
    </source>
</evidence>
<dbReference type="EMBL" id="JAGFNK010000026">
    <property type="protein sequence ID" value="KAI9511133.1"/>
    <property type="molecule type" value="Genomic_DNA"/>
</dbReference>
<accession>A0ACC0UHU8</accession>
<evidence type="ECO:0000313" key="2">
    <source>
        <dbReference type="Proteomes" id="UP001207468"/>
    </source>
</evidence>
<dbReference type="Proteomes" id="UP001207468">
    <property type="component" value="Unassembled WGS sequence"/>
</dbReference>
<name>A0ACC0UHU8_9AGAM</name>
<organism evidence="1 2">
    <name type="scientific">Russula earlei</name>
    <dbReference type="NCBI Taxonomy" id="71964"/>
    <lineage>
        <taxon>Eukaryota</taxon>
        <taxon>Fungi</taxon>
        <taxon>Dikarya</taxon>
        <taxon>Basidiomycota</taxon>
        <taxon>Agaricomycotina</taxon>
        <taxon>Agaricomycetes</taxon>
        <taxon>Russulales</taxon>
        <taxon>Russulaceae</taxon>
        <taxon>Russula</taxon>
    </lineage>
</organism>
<gene>
    <name evidence="1" type="ORF">F5148DRAFT_1172925</name>
</gene>
<comment type="caution">
    <text evidence="1">The sequence shown here is derived from an EMBL/GenBank/DDBJ whole genome shotgun (WGS) entry which is preliminary data.</text>
</comment>